<keyword evidence="3" id="KW-1185">Reference proteome</keyword>
<evidence type="ECO:0000313" key="3">
    <source>
        <dbReference type="Proteomes" id="UP000077202"/>
    </source>
</evidence>
<proteinExistence type="predicted"/>
<protein>
    <submittedName>
        <fullName evidence="2">Uncharacterized protein</fullName>
    </submittedName>
</protein>
<evidence type="ECO:0000313" key="2">
    <source>
        <dbReference type="EMBL" id="OAE27526.1"/>
    </source>
</evidence>
<dbReference type="EMBL" id="LVLJ01001867">
    <property type="protein sequence ID" value="OAE27526.1"/>
    <property type="molecule type" value="Genomic_DNA"/>
</dbReference>
<dbReference type="Proteomes" id="UP000077202">
    <property type="component" value="Unassembled WGS sequence"/>
</dbReference>
<dbReference type="AlphaFoldDB" id="A0A176W5P2"/>
<gene>
    <name evidence="2" type="ORF">AXG93_3857s1240</name>
</gene>
<accession>A0A176W5P2</accession>
<name>A0A176W5P2_MARPO</name>
<feature type="region of interest" description="Disordered" evidence="1">
    <location>
        <begin position="1"/>
        <end position="54"/>
    </location>
</feature>
<sequence length="554" mass="62124">MNERETQGLDRRRFNGEKATGRSKVAGPATGAKRRRKRRPVEGKGEEAEGSGRGCGTGRRWIIRNDEQLQKRGKKFSRRWRDELLLGFKKRAAQCASAEQFRSEPGEEEVRKTIFCSDYRWKVGARMKTTPGLHCKLSHSMFLPDCLGLGPDARWRWQGIPVALMTSATVDILPSHQNYTNDVFDGHASFRYLGVRPRARLKALTPLFGKLALRLTVELLPTPKLVMARQFRLGTTKVTLRANMEPSTSVGSTKRSWCSLQVDWHPADTVKVMLQPVKNFFGMQYSRSIQLTPDSKGVASGVAELPANLTVFGASGLPGSVPAKLRIDSLKLSHVITDKAPKSSPLPTSEYLRASRKIGTSDLISVIPGHWIDPGYEVGAPGERDFNMEIVNILEKQLRGNGWNVLRPDRECPDLSWEEYLNWVSKQTSKGIPVLEIHGQGSKADYRGFVLGVIGDANAPLNKELAKDFGYFQMDWRDLAVPKRGGVVLESFNSDEVLQMAPWHRKWSVRRLANRITACIERASSENRLSRGIILEDDTGDDILDFDEKTKGRV</sequence>
<evidence type="ECO:0000256" key="1">
    <source>
        <dbReference type="SAM" id="MobiDB-lite"/>
    </source>
</evidence>
<organism evidence="2 3">
    <name type="scientific">Marchantia polymorpha subsp. ruderalis</name>
    <dbReference type="NCBI Taxonomy" id="1480154"/>
    <lineage>
        <taxon>Eukaryota</taxon>
        <taxon>Viridiplantae</taxon>
        <taxon>Streptophyta</taxon>
        <taxon>Embryophyta</taxon>
        <taxon>Marchantiophyta</taxon>
        <taxon>Marchantiopsida</taxon>
        <taxon>Marchantiidae</taxon>
        <taxon>Marchantiales</taxon>
        <taxon>Marchantiaceae</taxon>
        <taxon>Marchantia</taxon>
    </lineage>
</organism>
<reference evidence="2" key="1">
    <citation type="submission" date="2016-03" db="EMBL/GenBank/DDBJ databases">
        <title>Mechanisms controlling the formation of the plant cell surface in tip-growing cells are functionally conserved among land plants.</title>
        <authorList>
            <person name="Honkanen S."/>
            <person name="Jones V.A."/>
            <person name="Morieri G."/>
            <person name="Champion C."/>
            <person name="Hetherington A.J."/>
            <person name="Kelly S."/>
            <person name="Saint-Marcoux D."/>
            <person name="Proust H."/>
            <person name="Prescott H."/>
            <person name="Dolan L."/>
        </authorList>
    </citation>
    <scope>NUCLEOTIDE SEQUENCE [LARGE SCALE GENOMIC DNA]</scope>
    <source>
        <tissue evidence="2">Whole gametophyte</tissue>
    </source>
</reference>
<feature type="compositionally biased region" description="Basic and acidic residues" evidence="1">
    <location>
        <begin position="1"/>
        <end position="20"/>
    </location>
</feature>
<comment type="caution">
    <text evidence="2">The sequence shown here is derived from an EMBL/GenBank/DDBJ whole genome shotgun (WGS) entry which is preliminary data.</text>
</comment>